<dbReference type="FunFam" id="3.40.50.880:FF:000009">
    <property type="entry name" value="Imidazole glycerol phosphate synthase subunit HisH"/>
    <property type="match status" value="1"/>
</dbReference>
<evidence type="ECO:0000256" key="8">
    <source>
        <dbReference type="ARBA" id="ARBA00023102"/>
    </source>
</evidence>
<evidence type="ECO:0000256" key="9">
    <source>
        <dbReference type="ARBA" id="ARBA00023239"/>
    </source>
</evidence>
<dbReference type="InterPro" id="IPR010139">
    <property type="entry name" value="Imidazole-glycPsynth_HisH"/>
</dbReference>
<evidence type="ECO:0000256" key="7">
    <source>
        <dbReference type="ARBA" id="ARBA00022962"/>
    </source>
</evidence>
<dbReference type="GO" id="GO:0005737">
    <property type="term" value="C:cytoplasm"/>
    <property type="evidence" value="ECO:0007669"/>
    <property type="project" value="UniProtKB-SubCell"/>
</dbReference>
<keyword evidence="5 12" id="KW-0028">Amino-acid biosynthesis</keyword>
<feature type="active site" evidence="12 13">
    <location>
        <position position="185"/>
    </location>
</feature>
<keyword evidence="15" id="KW-0808">Transferase</keyword>
<comment type="catalytic activity">
    <reaction evidence="10 12">
        <text>5-[(5-phospho-1-deoxy-D-ribulos-1-ylimino)methylamino]-1-(5-phospho-beta-D-ribosyl)imidazole-4-carboxamide + L-glutamine = D-erythro-1-(imidazol-4-yl)glycerol 3-phosphate + 5-amino-1-(5-phospho-beta-D-ribosyl)imidazole-4-carboxamide + L-glutamate + H(+)</text>
        <dbReference type="Rhea" id="RHEA:24793"/>
        <dbReference type="ChEBI" id="CHEBI:15378"/>
        <dbReference type="ChEBI" id="CHEBI:29985"/>
        <dbReference type="ChEBI" id="CHEBI:58278"/>
        <dbReference type="ChEBI" id="CHEBI:58359"/>
        <dbReference type="ChEBI" id="CHEBI:58475"/>
        <dbReference type="ChEBI" id="CHEBI:58525"/>
        <dbReference type="EC" id="4.3.2.10"/>
    </reaction>
</comment>
<evidence type="ECO:0000313" key="16">
    <source>
        <dbReference type="Proteomes" id="UP000219573"/>
    </source>
</evidence>
<evidence type="ECO:0000256" key="12">
    <source>
        <dbReference type="HAMAP-Rule" id="MF_00278"/>
    </source>
</evidence>
<accession>A0A285GPZ6</accession>
<keyword evidence="8 12" id="KW-0368">Histidine biosynthesis</keyword>
<name>A0A285GPZ6_9FIRM</name>
<dbReference type="PANTHER" id="PTHR42701:SF1">
    <property type="entry name" value="IMIDAZOLE GLYCEROL PHOSPHATE SYNTHASE SUBUNIT HISH"/>
    <property type="match status" value="1"/>
</dbReference>
<dbReference type="UniPathway" id="UPA00031">
    <property type="reaction ID" value="UER00010"/>
</dbReference>
<evidence type="ECO:0000256" key="1">
    <source>
        <dbReference type="ARBA" id="ARBA00004496"/>
    </source>
</evidence>
<keyword evidence="4 12" id="KW-0963">Cytoplasm</keyword>
<evidence type="ECO:0000256" key="11">
    <source>
        <dbReference type="ARBA" id="ARBA00049534"/>
    </source>
</evidence>
<dbReference type="EC" id="4.3.2.10" evidence="12"/>
<reference evidence="16" key="1">
    <citation type="submission" date="2017-09" db="EMBL/GenBank/DDBJ databases">
        <authorList>
            <person name="Varghese N."/>
            <person name="Submissions S."/>
        </authorList>
    </citation>
    <scope>NUCLEOTIDE SEQUENCE [LARGE SCALE GENOMIC DNA]</scope>
    <source>
        <strain evidence="16">MSL47</strain>
    </source>
</reference>
<dbReference type="PROSITE" id="PS51273">
    <property type="entry name" value="GATASE_TYPE_1"/>
    <property type="match status" value="1"/>
</dbReference>
<dbReference type="InterPro" id="IPR017926">
    <property type="entry name" value="GATASE"/>
</dbReference>
<dbReference type="GO" id="GO:0004359">
    <property type="term" value="F:glutaminase activity"/>
    <property type="evidence" value="ECO:0007669"/>
    <property type="project" value="UniProtKB-EC"/>
</dbReference>
<organism evidence="15 16">
    <name type="scientific">Orenia metallireducens</name>
    <dbReference type="NCBI Taxonomy" id="1413210"/>
    <lineage>
        <taxon>Bacteria</taxon>
        <taxon>Bacillati</taxon>
        <taxon>Bacillota</taxon>
        <taxon>Clostridia</taxon>
        <taxon>Halanaerobiales</taxon>
        <taxon>Halobacteroidaceae</taxon>
        <taxon>Orenia</taxon>
    </lineage>
</organism>
<comment type="subcellular location">
    <subcellularLocation>
        <location evidence="1 12">Cytoplasm</location>
    </subcellularLocation>
</comment>
<dbReference type="InterPro" id="IPR029062">
    <property type="entry name" value="Class_I_gatase-like"/>
</dbReference>
<keyword evidence="6 12" id="KW-0378">Hydrolase</keyword>
<sequence>MIAIIDYGMGNLRSVQKSFEKVGYQAKITDKKEELLDAVGVVLPGVGAFKDAMKNLQELDLIDTIYQVVEEGKPFLGICLGFQLLFSESDEFGHTKGLDIVSGSVKKFPDTLGLKIPHMGWNQLNLKQDNRIYDGLADGEFQYFVHSYYVETEDEEVIGATSDYGIEFVASIAKDNVYGAQFHPEKSSDKGLQILKNFGKIVEEVE</sequence>
<evidence type="ECO:0000313" key="15">
    <source>
        <dbReference type="EMBL" id="SNY25545.1"/>
    </source>
</evidence>
<dbReference type="GO" id="GO:0016829">
    <property type="term" value="F:lyase activity"/>
    <property type="evidence" value="ECO:0007669"/>
    <property type="project" value="UniProtKB-KW"/>
</dbReference>
<comment type="subunit">
    <text evidence="3 12">Heterodimer of HisH and HisF.</text>
</comment>
<evidence type="ECO:0000256" key="5">
    <source>
        <dbReference type="ARBA" id="ARBA00022605"/>
    </source>
</evidence>
<evidence type="ECO:0000256" key="10">
    <source>
        <dbReference type="ARBA" id="ARBA00047838"/>
    </source>
</evidence>
<dbReference type="GO" id="GO:0000105">
    <property type="term" value="P:L-histidine biosynthetic process"/>
    <property type="evidence" value="ECO:0007669"/>
    <property type="project" value="UniProtKB-UniRule"/>
</dbReference>
<dbReference type="CDD" id="cd01748">
    <property type="entry name" value="GATase1_IGP_Synthase"/>
    <property type="match status" value="1"/>
</dbReference>
<feature type="domain" description="Glutamine amidotransferase" evidence="14">
    <location>
        <begin position="4"/>
        <end position="198"/>
    </location>
</feature>
<keyword evidence="9 12" id="KW-0456">Lyase</keyword>
<dbReference type="SUPFAM" id="SSF52317">
    <property type="entry name" value="Class I glutamine amidotransferase-like"/>
    <property type="match status" value="1"/>
</dbReference>
<evidence type="ECO:0000259" key="14">
    <source>
        <dbReference type="Pfam" id="PF00117"/>
    </source>
</evidence>
<comment type="function">
    <text evidence="12">IGPS catalyzes the conversion of PRFAR and glutamine to IGP, AICAR and glutamate. The HisH subunit catalyzes the hydrolysis of glutamine to glutamate and ammonia as part of the synthesis of IGP and AICAR. The resulting ammonia molecule is channeled to the active site of HisF.</text>
</comment>
<dbReference type="PIRSF" id="PIRSF000495">
    <property type="entry name" value="Amidotransf_hisH"/>
    <property type="match status" value="1"/>
</dbReference>
<evidence type="ECO:0000256" key="4">
    <source>
        <dbReference type="ARBA" id="ARBA00022490"/>
    </source>
</evidence>
<dbReference type="NCBIfam" id="TIGR01855">
    <property type="entry name" value="IMP_synth_hisH"/>
    <property type="match status" value="1"/>
</dbReference>
<comment type="catalytic activity">
    <reaction evidence="11 12">
        <text>L-glutamine + H2O = L-glutamate + NH4(+)</text>
        <dbReference type="Rhea" id="RHEA:15889"/>
        <dbReference type="ChEBI" id="CHEBI:15377"/>
        <dbReference type="ChEBI" id="CHEBI:28938"/>
        <dbReference type="ChEBI" id="CHEBI:29985"/>
        <dbReference type="ChEBI" id="CHEBI:58359"/>
        <dbReference type="EC" id="3.5.1.2"/>
    </reaction>
</comment>
<dbReference type="AlphaFoldDB" id="A0A285GPZ6"/>
<keyword evidence="16" id="KW-1185">Reference proteome</keyword>
<evidence type="ECO:0000256" key="2">
    <source>
        <dbReference type="ARBA" id="ARBA00005091"/>
    </source>
</evidence>
<evidence type="ECO:0000256" key="3">
    <source>
        <dbReference type="ARBA" id="ARBA00011152"/>
    </source>
</evidence>
<proteinExistence type="inferred from homology"/>
<dbReference type="GO" id="GO:0000107">
    <property type="term" value="F:imidazoleglycerol-phosphate synthase activity"/>
    <property type="evidence" value="ECO:0007669"/>
    <property type="project" value="UniProtKB-UniRule"/>
</dbReference>
<comment type="pathway">
    <text evidence="2 12">Amino-acid biosynthesis; L-histidine biosynthesis; L-histidine from 5-phospho-alpha-D-ribose 1-diphosphate: step 5/9.</text>
</comment>
<dbReference type="EC" id="3.5.1.2" evidence="12"/>
<dbReference type="STRING" id="1413210.U472_09165"/>
<dbReference type="Pfam" id="PF00117">
    <property type="entry name" value="GATase"/>
    <property type="match status" value="1"/>
</dbReference>
<feature type="active site" description="Nucleophile" evidence="12 13">
    <location>
        <position position="79"/>
    </location>
</feature>
<keyword evidence="7 12" id="KW-0315">Glutamine amidotransferase</keyword>
<dbReference type="OrthoDB" id="9807137at2"/>
<evidence type="ECO:0000256" key="13">
    <source>
        <dbReference type="PIRSR" id="PIRSR000495-1"/>
    </source>
</evidence>
<evidence type="ECO:0000256" key="6">
    <source>
        <dbReference type="ARBA" id="ARBA00022801"/>
    </source>
</evidence>
<dbReference type="Gene3D" id="3.40.50.880">
    <property type="match status" value="1"/>
</dbReference>
<dbReference type="HAMAP" id="MF_00278">
    <property type="entry name" value="HisH"/>
    <property type="match status" value="1"/>
</dbReference>
<dbReference type="PANTHER" id="PTHR42701">
    <property type="entry name" value="IMIDAZOLE GLYCEROL PHOSPHATE SYNTHASE SUBUNIT HISH"/>
    <property type="match status" value="1"/>
</dbReference>
<gene>
    <name evidence="12" type="primary">hisH</name>
    <name evidence="15" type="ORF">SAMN06265827_109109</name>
</gene>
<protein>
    <recommendedName>
        <fullName evidence="12">Imidazole glycerol phosphate synthase subunit HisH</fullName>
        <ecNumber evidence="12">4.3.2.10</ecNumber>
    </recommendedName>
    <alternativeName>
        <fullName evidence="12">IGP synthase glutaminase subunit</fullName>
        <ecNumber evidence="12">3.5.1.2</ecNumber>
    </alternativeName>
    <alternativeName>
        <fullName evidence="12">IGP synthase subunit HisH</fullName>
    </alternativeName>
    <alternativeName>
        <fullName evidence="12">ImGP synthase subunit HisH</fullName>
        <shortName evidence="12">IGPS subunit HisH</shortName>
    </alternativeName>
</protein>
<dbReference type="RefSeq" id="WP_097017552.1">
    <property type="nucleotide sequence ID" value="NZ_OBDZ01000009.1"/>
</dbReference>
<feature type="active site" evidence="12 13">
    <location>
        <position position="183"/>
    </location>
</feature>
<dbReference type="Proteomes" id="UP000219573">
    <property type="component" value="Unassembled WGS sequence"/>
</dbReference>
<dbReference type="EMBL" id="OBDZ01000009">
    <property type="protein sequence ID" value="SNY25545.1"/>
    <property type="molecule type" value="Genomic_DNA"/>
</dbReference>